<evidence type="ECO:0000313" key="3">
    <source>
        <dbReference type="Proteomes" id="UP001374579"/>
    </source>
</evidence>
<dbReference type="GO" id="GO:0015074">
    <property type="term" value="P:DNA integration"/>
    <property type="evidence" value="ECO:0007669"/>
    <property type="project" value="InterPro"/>
</dbReference>
<dbReference type="GO" id="GO:0003676">
    <property type="term" value="F:nucleic acid binding"/>
    <property type="evidence" value="ECO:0007669"/>
    <property type="project" value="InterPro"/>
</dbReference>
<dbReference type="InterPro" id="IPR012337">
    <property type="entry name" value="RNaseH-like_sf"/>
</dbReference>
<organism evidence="2 3">
    <name type="scientific">Littorina saxatilis</name>
    <dbReference type="NCBI Taxonomy" id="31220"/>
    <lineage>
        <taxon>Eukaryota</taxon>
        <taxon>Metazoa</taxon>
        <taxon>Spiralia</taxon>
        <taxon>Lophotrochozoa</taxon>
        <taxon>Mollusca</taxon>
        <taxon>Gastropoda</taxon>
        <taxon>Caenogastropoda</taxon>
        <taxon>Littorinimorpha</taxon>
        <taxon>Littorinoidea</taxon>
        <taxon>Littorinidae</taxon>
        <taxon>Littorina</taxon>
    </lineage>
</organism>
<dbReference type="EMBL" id="JBAMIC010000008">
    <property type="protein sequence ID" value="KAK7103157.1"/>
    <property type="molecule type" value="Genomic_DNA"/>
</dbReference>
<dbReference type="InterPro" id="IPR001584">
    <property type="entry name" value="Integrase_cat-core"/>
</dbReference>
<keyword evidence="3" id="KW-1185">Reference proteome</keyword>
<proteinExistence type="predicted"/>
<dbReference type="AlphaFoldDB" id="A0AAN9GCG6"/>
<dbReference type="Proteomes" id="UP001374579">
    <property type="component" value="Unassembled WGS sequence"/>
</dbReference>
<dbReference type="InterPro" id="IPR036397">
    <property type="entry name" value="RNaseH_sf"/>
</dbReference>
<dbReference type="InterPro" id="IPR050951">
    <property type="entry name" value="Retrovirus_Pol_polyprotein"/>
</dbReference>
<name>A0AAN9GCG6_9CAEN</name>
<evidence type="ECO:0000259" key="1">
    <source>
        <dbReference type="PROSITE" id="PS50994"/>
    </source>
</evidence>
<comment type="caution">
    <text evidence="2">The sequence shown here is derived from an EMBL/GenBank/DDBJ whole genome shotgun (WGS) entry which is preliminary data.</text>
</comment>
<accession>A0AAN9GCG6</accession>
<dbReference type="SUPFAM" id="SSF53098">
    <property type="entry name" value="Ribonuclease H-like"/>
    <property type="match status" value="1"/>
</dbReference>
<reference evidence="2 3" key="1">
    <citation type="submission" date="2024-02" db="EMBL/GenBank/DDBJ databases">
        <title>Chromosome-scale genome assembly of the rough periwinkle Littorina saxatilis.</title>
        <authorList>
            <person name="De Jode A."/>
            <person name="Faria R."/>
            <person name="Formenti G."/>
            <person name="Sims Y."/>
            <person name="Smith T.P."/>
            <person name="Tracey A."/>
            <person name="Wood J.M.D."/>
            <person name="Zagrodzka Z.B."/>
            <person name="Johannesson K."/>
            <person name="Butlin R.K."/>
            <person name="Leder E.H."/>
        </authorList>
    </citation>
    <scope>NUCLEOTIDE SEQUENCE [LARGE SCALE GENOMIC DNA]</scope>
    <source>
        <strain evidence="2">Snail1</strain>
        <tissue evidence="2">Muscle</tissue>
    </source>
</reference>
<evidence type="ECO:0000313" key="2">
    <source>
        <dbReference type="EMBL" id="KAK7103157.1"/>
    </source>
</evidence>
<dbReference type="PROSITE" id="PS50994">
    <property type="entry name" value="INTEGRASE"/>
    <property type="match status" value="1"/>
</dbReference>
<protein>
    <recommendedName>
        <fullName evidence="1">Integrase catalytic domain-containing protein</fullName>
    </recommendedName>
</protein>
<dbReference type="PANTHER" id="PTHR37984:SF5">
    <property type="entry name" value="PROTEIN NYNRIN-LIKE"/>
    <property type="match status" value="1"/>
</dbReference>
<dbReference type="Gene3D" id="3.30.420.10">
    <property type="entry name" value="Ribonuclease H-like superfamily/Ribonuclease H"/>
    <property type="match status" value="1"/>
</dbReference>
<sequence>MELEKKFTEELYKRYQQTQRCLLPKEKYFGIIDELKQLQPQAKKTSRQYKLLARYDVLQCGHMEKLIKKRTTPEDSPIYFVTIEDTFDIIKTAHIATGHGGRDRMLKELEKKFANVLRESVELFKSFCKVCQEKTKRKRTKGVVVRPILSHEFASRGQVDLIDFQSMQDGQYRWIMVYQDHLTKFVVLRPLSSKRASEVALQLVDIFTLIGAPVILQSDNGSEFTAFIIRELREIWPELKIVHGKPRHPQSQGSVERANSDIKDMLIAWMTDNQTTGWSLGLRFVQFAKNRSHSAGIGRSPYLAMFGVEPRVGLSSTSLPVDLIDRLQTEDDLQAIACSTASPQAELGPDASVILNETVDGGTGDTTEDFPNNSAAAVVLNELAAGGSVDLMEDLPNEPVGPDVSGLFNKVSAGESYDITDIHTPSPSINTVEDVITVPTDCDAQEVIGVLFPPGNCASGVSTTTVDVHVHSFSAMAGNQRALLLLEKRQQEIMSQRQASRECQEKQAERMVKRSRVELCPAEKGDNVAVPIPLVDRGRGDPINILAVVLDRRDNNTYTLATKHGILKGSYERSEFELCPQKLLDTADLNCDTILSLRETVIRGSQSGGQGYIKCNCAGTKKCRTNRCKCYKSKIKCNSRCHQSLNCHNK</sequence>
<gene>
    <name evidence="2" type="ORF">V1264_018117</name>
</gene>
<dbReference type="PANTHER" id="PTHR37984">
    <property type="entry name" value="PROTEIN CBG26694"/>
    <property type="match status" value="1"/>
</dbReference>
<feature type="domain" description="Integrase catalytic" evidence="1">
    <location>
        <begin position="143"/>
        <end position="309"/>
    </location>
</feature>